<protein>
    <submittedName>
        <fullName evidence="1">Putative virion protein</fullName>
    </submittedName>
</protein>
<dbReference type="Proteomes" id="UP000240568">
    <property type="component" value="Segment"/>
</dbReference>
<evidence type="ECO:0000313" key="2">
    <source>
        <dbReference type="Proteomes" id="UP000240568"/>
    </source>
</evidence>
<reference evidence="1 2" key="1">
    <citation type="submission" date="2017-04" db="EMBL/GenBank/DDBJ databases">
        <authorList>
            <person name="Afonso C.L."/>
            <person name="Miller P.J."/>
            <person name="Scott M.A."/>
            <person name="Spackman E."/>
            <person name="Goraichik I."/>
            <person name="Dimitrov K.M."/>
            <person name="Suarez D.L."/>
            <person name="Swayne D.E."/>
        </authorList>
    </citation>
    <scope>NUCLEOTIDE SEQUENCE [LARGE SCALE GENOMIC DNA]</scope>
</reference>
<dbReference type="EMBL" id="KY984068">
    <property type="protein sequence ID" value="ARW58738.1"/>
    <property type="molecule type" value="Genomic_DNA"/>
</dbReference>
<keyword evidence="2" id="KW-1185">Reference proteome</keyword>
<proteinExistence type="predicted"/>
<organism evidence="1 2">
    <name type="scientific">Erwinia phage vB_EamM_Y3</name>
    <dbReference type="NCBI Taxonomy" id="1983553"/>
    <lineage>
        <taxon>Viruses</taxon>
        <taxon>Duplodnaviria</taxon>
        <taxon>Heunggongvirae</taxon>
        <taxon>Uroviricota</taxon>
        <taxon>Caudoviricetes</taxon>
        <taxon>Sasquatchvirus</taxon>
        <taxon>Sasquatchvirus Y3</taxon>
    </lineage>
</organism>
<evidence type="ECO:0000313" key="1">
    <source>
        <dbReference type="EMBL" id="ARW58738.1"/>
    </source>
</evidence>
<gene>
    <name evidence="1" type="ORF">Y3_098</name>
</gene>
<name>A0A2H4IB11_9CAUD</name>
<accession>A0A2H4IB11</accession>
<sequence>MRTGNLDLMLGAAIKNFRPENLDTDPVVGDLVAAQTGRLWFNTTEGKYKYFDGTVIKALGEGGASLDGVILADGTVAMTADLELSGDDQSASADNAAVSKKHVETVVGTKQDKITGLTQNGVVIAGADNALQTSTVTAAELGYLSGVTSGIQTQLTTISGDVSDLTTDVAGKLDAANGTLTGDLNADGNTVTNLAAPSSPNDAARKIDIDNAIAGIDWLADIDAIQTDGTLDPELVAGKRYLILDAETINPNFGTITGLTDNMIVQYVGSAFVIKFDPTSPEAGGAVTWSKADTDYRRFDGTAWGSFGGASDFNPGNGLEKVANVVNVKTGDGIVITDNAVTLGLDTNSGLEFNANKARVKLNGSSLSRTVDGIGIADDGVTYAKIAAAALGAGLTKDAGTSKIIVDTAALKTAGFIDAEGGEVGALTLTGEDPLVDASVVSKKYVDDAVAAGSASGAAKLYQYDKTAGGDAAATAHTFTHNAGVKYGTVTVVDDTGYQIIPDEVVFVDANSLRVELSTAKKVAIAFVTGVNAYVEV</sequence>